<dbReference type="Proteomes" id="UP000829494">
    <property type="component" value="Chromosome"/>
</dbReference>
<protein>
    <recommendedName>
        <fullName evidence="9">Chaplin domain-containing protein</fullName>
    </recommendedName>
</protein>
<dbReference type="GeneID" id="66854057"/>
<organism evidence="10 11">
    <name type="scientific">Streptomyces rimosus subsp. rimosus</name>
    <dbReference type="NCBI Taxonomy" id="132474"/>
    <lineage>
        <taxon>Bacteria</taxon>
        <taxon>Bacillati</taxon>
        <taxon>Actinomycetota</taxon>
        <taxon>Actinomycetes</taxon>
        <taxon>Kitasatosporales</taxon>
        <taxon>Streptomycetaceae</taxon>
        <taxon>Streptomyces</taxon>
    </lineage>
</organism>
<evidence type="ECO:0000256" key="8">
    <source>
        <dbReference type="SAM" id="SignalP"/>
    </source>
</evidence>
<comment type="subcellular location">
    <subcellularLocation>
        <location evidence="1">Secreted</location>
        <location evidence="1">Cell wall</location>
    </subcellularLocation>
</comment>
<gene>
    <name evidence="10" type="ORF">SRIMR7_32110</name>
</gene>
<keyword evidence="2" id="KW-0134">Cell wall</keyword>
<evidence type="ECO:0000256" key="6">
    <source>
        <dbReference type="ARBA" id="ARBA00023087"/>
    </source>
</evidence>
<evidence type="ECO:0000256" key="7">
    <source>
        <dbReference type="PROSITE-ProRule" id="PRU01232"/>
    </source>
</evidence>
<keyword evidence="11" id="KW-1185">Reference proteome</keyword>
<keyword evidence="6 7" id="KW-0034">Amyloid</keyword>
<proteinExistence type="predicted"/>
<keyword evidence="5" id="KW-0130">Cell adhesion</keyword>
<dbReference type="EMBL" id="CP094298">
    <property type="protein sequence ID" value="UNZ06810.1"/>
    <property type="molecule type" value="Genomic_DNA"/>
</dbReference>
<feature type="domain" description="Chaplin" evidence="9">
    <location>
        <begin position="38"/>
        <end position="78"/>
    </location>
</feature>
<evidence type="ECO:0000256" key="3">
    <source>
        <dbReference type="ARBA" id="ARBA00022525"/>
    </source>
</evidence>
<feature type="chain" id="PRO_5046407135" description="Chaplin domain-containing protein" evidence="8">
    <location>
        <begin position="28"/>
        <end position="79"/>
    </location>
</feature>
<evidence type="ECO:0000313" key="10">
    <source>
        <dbReference type="EMBL" id="UNZ06810.1"/>
    </source>
</evidence>
<feature type="signal peptide" evidence="8">
    <location>
        <begin position="1"/>
        <end position="27"/>
    </location>
</feature>
<evidence type="ECO:0000313" key="11">
    <source>
        <dbReference type="Proteomes" id="UP000829494"/>
    </source>
</evidence>
<keyword evidence="3" id="KW-0964">Secreted</keyword>
<dbReference type="RefSeq" id="WP_003986411.1">
    <property type="nucleotide sequence ID" value="NZ_CP043497.1"/>
</dbReference>
<dbReference type="Pfam" id="PF03777">
    <property type="entry name" value="ChpA-C"/>
    <property type="match status" value="1"/>
</dbReference>
<dbReference type="InterPro" id="IPR005528">
    <property type="entry name" value="ChpA-H"/>
</dbReference>
<name>A0ABY3ZBF2_STRRM</name>
<sequence>MKNIKKAVAVTIATGGLAFAGAGVASAQGIAQGHAVNSPGVASGNLLQVPVHVPVNVTGNTVTVIGALNPAFGNRSHNS</sequence>
<keyword evidence="4 8" id="KW-0732">Signal</keyword>
<reference evidence="10 11" key="1">
    <citation type="submission" date="2022-03" db="EMBL/GenBank/DDBJ databases">
        <title>Complete genome of Streptomyces rimosus ssp. rimosus R7 (=ATCC 10970).</title>
        <authorList>
            <person name="Beganovic S."/>
            <person name="Ruckert C."/>
            <person name="Busche T."/>
            <person name="Kalinowski J."/>
            <person name="Wittmann C."/>
        </authorList>
    </citation>
    <scope>NUCLEOTIDE SEQUENCE [LARGE SCALE GENOMIC DNA]</scope>
    <source>
        <strain evidence="10 11">R7</strain>
    </source>
</reference>
<accession>A0ABY3ZBF2</accession>
<evidence type="ECO:0000256" key="4">
    <source>
        <dbReference type="ARBA" id="ARBA00022729"/>
    </source>
</evidence>
<evidence type="ECO:0000256" key="2">
    <source>
        <dbReference type="ARBA" id="ARBA00022512"/>
    </source>
</evidence>
<evidence type="ECO:0000256" key="1">
    <source>
        <dbReference type="ARBA" id="ARBA00004191"/>
    </source>
</evidence>
<evidence type="ECO:0000259" key="9">
    <source>
        <dbReference type="PROSITE" id="PS51884"/>
    </source>
</evidence>
<evidence type="ECO:0000256" key="5">
    <source>
        <dbReference type="ARBA" id="ARBA00022889"/>
    </source>
</evidence>
<dbReference type="PROSITE" id="PS51884">
    <property type="entry name" value="CHAPLIN"/>
    <property type="match status" value="1"/>
</dbReference>